<dbReference type="Pfam" id="PF00441">
    <property type="entry name" value="Acyl-CoA_dh_1"/>
    <property type="match status" value="1"/>
</dbReference>
<dbReference type="Gene3D" id="1.10.540.10">
    <property type="entry name" value="Acyl-CoA dehydrogenase/oxidase, N-terminal domain"/>
    <property type="match status" value="1"/>
</dbReference>
<keyword evidence="4 12" id="KW-0285">Flavoprotein</keyword>
<keyword evidence="8 10" id="KW-0371">Homeobox</keyword>
<feature type="domain" description="Homeobox" evidence="14">
    <location>
        <begin position="21"/>
        <end position="81"/>
    </location>
</feature>
<dbReference type="FunFam" id="2.40.110.10:FF:000001">
    <property type="entry name" value="Acyl-CoA dehydrogenase, mitochondrial"/>
    <property type="match status" value="1"/>
</dbReference>
<dbReference type="PANTHER" id="PTHR48083:SF2">
    <property type="entry name" value="MEDIUM-CHAIN SPECIFIC ACYL-COA DEHYDROGENASE, MITOCHONDRIAL"/>
    <property type="match status" value="1"/>
</dbReference>
<dbReference type="Pfam" id="PF02771">
    <property type="entry name" value="Acyl-CoA_dh_N"/>
    <property type="match status" value="1"/>
</dbReference>
<dbReference type="InterPro" id="IPR006089">
    <property type="entry name" value="Acyl-CoA_DH_CS"/>
</dbReference>
<organism evidence="15">
    <name type="scientific">Amphimedon queenslandica</name>
    <name type="common">Sponge</name>
    <dbReference type="NCBI Taxonomy" id="400682"/>
    <lineage>
        <taxon>Eukaryota</taxon>
        <taxon>Metazoa</taxon>
        <taxon>Porifera</taxon>
        <taxon>Demospongiae</taxon>
        <taxon>Heteroscleromorpha</taxon>
        <taxon>Haplosclerida</taxon>
        <taxon>Niphatidae</taxon>
        <taxon>Amphimedon</taxon>
    </lineage>
</organism>
<evidence type="ECO:0000256" key="8">
    <source>
        <dbReference type="ARBA" id="ARBA00023155"/>
    </source>
</evidence>
<reference evidence="15" key="1">
    <citation type="submission" date="2017-05" db="UniProtKB">
        <authorList>
            <consortium name="EnsemblMetazoa"/>
        </authorList>
    </citation>
    <scope>IDENTIFICATION</scope>
</reference>
<dbReference type="GO" id="GO:0005739">
    <property type="term" value="C:mitochondrion"/>
    <property type="evidence" value="ECO:0007669"/>
    <property type="project" value="TreeGrafter"/>
</dbReference>
<feature type="region of interest" description="Disordered" evidence="13">
    <location>
        <begin position="77"/>
        <end position="109"/>
    </location>
</feature>
<dbReference type="SUPFAM" id="SSF46689">
    <property type="entry name" value="Homeodomain-like"/>
    <property type="match status" value="1"/>
</dbReference>
<dbReference type="InterPro" id="IPR036250">
    <property type="entry name" value="AcylCo_DH-like_C"/>
</dbReference>
<evidence type="ECO:0000256" key="9">
    <source>
        <dbReference type="ARBA" id="ARBA00023242"/>
    </source>
</evidence>
<dbReference type="eggNOG" id="KOG0140">
    <property type="taxonomic scope" value="Eukaryota"/>
</dbReference>
<dbReference type="Gene3D" id="1.10.10.60">
    <property type="entry name" value="Homeodomain-like"/>
    <property type="match status" value="1"/>
</dbReference>
<dbReference type="InterPro" id="IPR009075">
    <property type="entry name" value="AcylCo_DH/oxidase_C"/>
</dbReference>
<evidence type="ECO:0000256" key="3">
    <source>
        <dbReference type="ARBA" id="ARBA00019125"/>
    </source>
</evidence>
<dbReference type="GO" id="GO:0070991">
    <property type="term" value="F:medium-chain fatty acyl-CoA dehydrogenase activity"/>
    <property type="evidence" value="ECO:0007669"/>
    <property type="project" value="TreeGrafter"/>
</dbReference>
<dbReference type="STRING" id="400682.A0A1X7UW97"/>
<dbReference type="Pfam" id="PF02770">
    <property type="entry name" value="Acyl-CoA_dh_M"/>
    <property type="match status" value="1"/>
</dbReference>
<dbReference type="GO" id="GO:0005634">
    <property type="term" value="C:nucleus"/>
    <property type="evidence" value="ECO:0007669"/>
    <property type="project" value="UniProtKB-SubCell"/>
</dbReference>
<dbReference type="PROSITE" id="PS50071">
    <property type="entry name" value="HOMEOBOX_2"/>
    <property type="match status" value="1"/>
</dbReference>
<evidence type="ECO:0000256" key="11">
    <source>
        <dbReference type="RuleBase" id="RU000682"/>
    </source>
</evidence>
<dbReference type="FunFam" id="1.20.140.10:FF:000011">
    <property type="entry name" value="Medium-chain specific acyl-CoA dehydrogenase, mitochondrial"/>
    <property type="match status" value="1"/>
</dbReference>
<evidence type="ECO:0000256" key="5">
    <source>
        <dbReference type="ARBA" id="ARBA00022827"/>
    </source>
</evidence>
<keyword evidence="6 12" id="KW-0560">Oxidoreductase</keyword>
<protein>
    <recommendedName>
        <fullName evidence="3">Medium-chain specific acyl-CoA dehydrogenase, mitochondrial</fullName>
    </recommendedName>
</protein>
<name>A0A1X7UW97_AMPQE</name>
<comment type="subcellular location">
    <subcellularLocation>
        <location evidence="10 11">Nucleus</location>
    </subcellularLocation>
</comment>
<dbReference type="InterPro" id="IPR009100">
    <property type="entry name" value="AcylCoA_DH/oxidase_NM_dom_sf"/>
</dbReference>
<dbReference type="CDD" id="cd00086">
    <property type="entry name" value="homeodomain"/>
    <property type="match status" value="1"/>
</dbReference>
<dbReference type="InterPro" id="IPR001356">
    <property type="entry name" value="HD"/>
</dbReference>
<evidence type="ECO:0000256" key="13">
    <source>
        <dbReference type="SAM" id="MobiDB-lite"/>
    </source>
</evidence>
<sequence>MDDRKLVCKADYEAAKARADGSQKRPRTTISQKQLDLLKTAYCVSPKPSRHVRQELSDKTGLDMRVVQVWFQNKRAKDKRTKKDDGSDEGAGEGEGRGGDGDFSVSTPTSATDDIQGQFILDPDIAQQGIDAPPPNPIGTTRGVVCCIIFIMASKLVSLSKFTSFSRQAFHGIRYCSGINFELTPQQKEFQDTSRRFARDEIIPVAAHYDKTGEYPWPVLKKAWELGLINQAVPEEYGGLGLPLVDMCINAIELAFGCTGISTAIGANDLAEAPVILGGSHEIKKKFLGRMTEEPLIAAYCVTEPDCGSDVSGIKTTAVKKGNEWVINGNKMWITNGGYANWYFLLARSDPNAKTGDAFTAFVVERDTPGITPGKKEWNMGQRASNTAGVTFEDVVIPNENVLGAPGKGFKIAMGAFDLTRPAVAAGAVGLAQRALEEATKYALTRKTFGKYLIDHQAVAFILANMAIGIESSRLCTYRSAWEADQGRQNTYYASIAKALAADVAMKCTTDAVQVFGGAGYNSEYPVEKLMRDAKIFQIYEGTAQVQRVVISRIIEQYAKSTM</sequence>
<dbReference type="PROSITE" id="PS00027">
    <property type="entry name" value="HOMEOBOX_1"/>
    <property type="match status" value="1"/>
</dbReference>
<keyword evidence="7 10" id="KW-0238">DNA-binding</keyword>
<dbReference type="PROSITE" id="PS00073">
    <property type="entry name" value="ACYL_COA_DH_2"/>
    <property type="match status" value="1"/>
</dbReference>
<dbReference type="OrthoDB" id="10068367at2759"/>
<dbReference type="InterPro" id="IPR050741">
    <property type="entry name" value="Acyl-CoA_dehydrogenase"/>
</dbReference>
<keyword evidence="5 12" id="KW-0274">FAD</keyword>
<evidence type="ECO:0000313" key="15">
    <source>
        <dbReference type="EnsemblMetazoa" id="Aqu2.1.31804_001"/>
    </source>
</evidence>
<dbReference type="InterPro" id="IPR013786">
    <property type="entry name" value="AcylCoA_DH/ox_N"/>
</dbReference>
<dbReference type="InterPro" id="IPR009057">
    <property type="entry name" value="Homeodomain-like_sf"/>
</dbReference>
<dbReference type="InterPro" id="IPR017970">
    <property type="entry name" value="Homeobox_CS"/>
</dbReference>
<dbReference type="GO" id="GO:0003677">
    <property type="term" value="F:DNA binding"/>
    <property type="evidence" value="ECO:0007669"/>
    <property type="project" value="UniProtKB-UniRule"/>
</dbReference>
<dbReference type="SUPFAM" id="SSF56645">
    <property type="entry name" value="Acyl-CoA dehydrogenase NM domain-like"/>
    <property type="match status" value="1"/>
</dbReference>
<dbReference type="Gene3D" id="1.20.140.10">
    <property type="entry name" value="Butyryl-CoA Dehydrogenase, subunit A, domain 3"/>
    <property type="match status" value="1"/>
</dbReference>
<dbReference type="InterPro" id="IPR006091">
    <property type="entry name" value="Acyl-CoA_Oxase/DH_mid-dom"/>
</dbReference>
<proteinExistence type="inferred from homology"/>
<feature type="DNA-binding region" description="Homeobox" evidence="10">
    <location>
        <begin position="23"/>
        <end position="82"/>
    </location>
</feature>
<dbReference type="GO" id="GO:0050660">
    <property type="term" value="F:flavin adenine dinucleotide binding"/>
    <property type="evidence" value="ECO:0007669"/>
    <property type="project" value="InterPro"/>
</dbReference>
<dbReference type="SMART" id="SM00389">
    <property type="entry name" value="HOX"/>
    <property type="match status" value="1"/>
</dbReference>
<evidence type="ECO:0000256" key="12">
    <source>
        <dbReference type="RuleBase" id="RU362125"/>
    </source>
</evidence>
<dbReference type="Gene3D" id="2.40.110.10">
    <property type="entry name" value="Butyryl-CoA Dehydrogenase, subunit A, domain 2"/>
    <property type="match status" value="1"/>
</dbReference>
<dbReference type="InterPro" id="IPR037069">
    <property type="entry name" value="AcylCoA_DH/ox_N_sf"/>
</dbReference>
<evidence type="ECO:0000256" key="10">
    <source>
        <dbReference type="PROSITE-ProRule" id="PRU00108"/>
    </source>
</evidence>
<evidence type="ECO:0000256" key="2">
    <source>
        <dbReference type="ARBA" id="ARBA00009347"/>
    </source>
</evidence>
<evidence type="ECO:0000256" key="4">
    <source>
        <dbReference type="ARBA" id="ARBA00022630"/>
    </source>
</evidence>
<dbReference type="GO" id="GO:0000981">
    <property type="term" value="F:DNA-binding transcription factor activity, RNA polymerase II-specific"/>
    <property type="evidence" value="ECO:0007669"/>
    <property type="project" value="InterPro"/>
</dbReference>
<dbReference type="GO" id="GO:0051793">
    <property type="term" value="P:medium-chain fatty acid catabolic process"/>
    <property type="evidence" value="ECO:0007669"/>
    <property type="project" value="TreeGrafter"/>
</dbReference>
<dbReference type="Pfam" id="PF00046">
    <property type="entry name" value="Homeodomain"/>
    <property type="match status" value="1"/>
</dbReference>
<evidence type="ECO:0000259" key="14">
    <source>
        <dbReference type="PROSITE" id="PS50071"/>
    </source>
</evidence>
<dbReference type="EnsemblMetazoa" id="Aqu2.1.31804_001">
    <property type="protein sequence ID" value="Aqu2.1.31804_001"/>
    <property type="gene ID" value="Aqu2.1.31804"/>
</dbReference>
<accession>A0A1X7UW97</accession>
<dbReference type="PANTHER" id="PTHR48083">
    <property type="entry name" value="MEDIUM-CHAIN SPECIFIC ACYL-COA DEHYDROGENASE, MITOCHONDRIAL-RELATED"/>
    <property type="match status" value="1"/>
</dbReference>
<keyword evidence="9 10" id="KW-0539">Nucleus</keyword>
<dbReference type="AlphaFoldDB" id="A0A1X7UW97"/>
<evidence type="ECO:0000256" key="7">
    <source>
        <dbReference type="ARBA" id="ARBA00023125"/>
    </source>
</evidence>
<comment type="cofactor">
    <cofactor evidence="1 12">
        <name>FAD</name>
        <dbReference type="ChEBI" id="CHEBI:57692"/>
    </cofactor>
</comment>
<evidence type="ECO:0000256" key="1">
    <source>
        <dbReference type="ARBA" id="ARBA00001974"/>
    </source>
</evidence>
<evidence type="ECO:0000256" key="6">
    <source>
        <dbReference type="ARBA" id="ARBA00023002"/>
    </source>
</evidence>
<dbReference type="InterPro" id="IPR046373">
    <property type="entry name" value="Acyl-CoA_Oxase/DH_mid-dom_sf"/>
</dbReference>
<dbReference type="FunFam" id="1.10.540.10:FF:000010">
    <property type="entry name" value="Medium-chain specific acyl-CoA dehydrogenase, mitochondrial"/>
    <property type="match status" value="1"/>
</dbReference>
<dbReference type="InParanoid" id="A0A1X7UW97"/>
<dbReference type="SUPFAM" id="SSF47203">
    <property type="entry name" value="Acyl-CoA dehydrogenase C-terminal domain-like"/>
    <property type="match status" value="1"/>
</dbReference>
<comment type="similarity">
    <text evidence="2 12">Belongs to the acyl-CoA dehydrogenase family.</text>
</comment>